<name>X1P3A0_9ZZZZ</name>
<comment type="caution">
    <text evidence="1">The sequence shown here is derived from an EMBL/GenBank/DDBJ whole genome shotgun (WGS) entry which is preliminary data.</text>
</comment>
<reference evidence="1" key="1">
    <citation type="journal article" date="2014" name="Front. Microbiol.">
        <title>High frequency of phylogenetically diverse reductive dehalogenase-homologous genes in deep subseafloor sedimentary metagenomes.</title>
        <authorList>
            <person name="Kawai M."/>
            <person name="Futagami T."/>
            <person name="Toyoda A."/>
            <person name="Takaki Y."/>
            <person name="Nishi S."/>
            <person name="Hori S."/>
            <person name="Arai W."/>
            <person name="Tsubouchi T."/>
            <person name="Morono Y."/>
            <person name="Uchiyama I."/>
            <person name="Ito T."/>
            <person name="Fujiyama A."/>
            <person name="Inagaki F."/>
            <person name="Takami H."/>
        </authorList>
    </citation>
    <scope>NUCLEOTIDE SEQUENCE</scope>
    <source>
        <strain evidence="1">Expedition CK06-06</strain>
    </source>
</reference>
<sequence>DRVLPNGSWERVTPKMVYVANRKMKPIYMLRSHPSHETHTLIA</sequence>
<gene>
    <name evidence="1" type="ORF">S06H3_52569</name>
</gene>
<accession>X1P3A0</accession>
<protein>
    <submittedName>
        <fullName evidence="1">Uncharacterized protein</fullName>
    </submittedName>
</protein>
<proteinExistence type="predicted"/>
<evidence type="ECO:0000313" key="1">
    <source>
        <dbReference type="EMBL" id="GAI50343.1"/>
    </source>
</evidence>
<feature type="non-terminal residue" evidence="1">
    <location>
        <position position="1"/>
    </location>
</feature>
<dbReference type="AlphaFoldDB" id="X1P3A0"/>
<organism evidence="1">
    <name type="scientific">marine sediment metagenome</name>
    <dbReference type="NCBI Taxonomy" id="412755"/>
    <lineage>
        <taxon>unclassified sequences</taxon>
        <taxon>metagenomes</taxon>
        <taxon>ecological metagenomes</taxon>
    </lineage>
</organism>
<dbReference type="EMBL" id="BARV01033443">
    <property type="protein sequence ID" value="GAI50343.1"/>
    <property type="molecule type" value="Genomic_DNA"/>
</dbReference>